<keyword evidence="3" id="KW-1185">Reference proteome</keyword>
<organism evidence="2 3">
    <name type="scientific">Microlunatus ginsengisoli</name>
    <dbReference type="NCBI Taxonomy" id="363863"/>
    <lineage>
        <taxon>Bacteria</taxon>
        <taxon>Bacillati</taxon>
        <taxon>Actinomycetota</taxon>
        <taxon>Actinomycetes</taxon>
        <taxon>Propionibacteriales</taxon>
        <taxon>Propionibacteriaceae</taxon>
        <taxon>Microlunatus</taxon>
    </lineage>
</organism>
<name>A0ABP7AZD1_9ACTN</name>
<proteinExistence type="predicted"/>
<evidence type="ECO:0000313" key="2">
    <source>
        <dbReference type="EMBL" id="GAA3643365.1"/>
    </source>
</evidence>
<dbReference type="Pfam" id="PF09995">
    <property type="entry name" value="MPAB_Lcp_cat"/>
    <property type="match status" value="1"/>
</dbReference>
<dbReference type="EMBL" id="BAABAB010000056">
    <property type="protein sequence ID" value="GAA3643365.1"/>
    <property type="molecule type" value="Genomic_DNA"/>
</dbReference>
<evidence type="ECO:0000313" key="3">
    <source>
        <dbReference type="Proteomes" id="UP001501490"/>
    </source>
</evidence>
<protein>
    <submittedName>
        <fullName evidence="2">Oxygenase MpaB family protein</fullName>
    </submittedName>
</protein>
<reference evidence="3" key="1">
    <citation type="journal article" date="2019" name="Int. J. Syst. Evol. Microbiol.">
        <title>The Global Catalogue of Microorganisms (GCM) 10K type strain sequencing project: providing services to taxonomists for standard genome sequencing and annotation.</title>
        <authorList>
            <consortium name="The Broad Institute Genomics Platform"/>
            <consortium name="The Broad Institute Genome Sequencing Center for Infectious Disease"/>
            <person name="Wu L."/>
            <person name="Ma J."/>
        </authorList>
    </citation>
    <scope>NUCLEOTIDE SEQUENCE [LARGE SCALE GENOMIC DNA]</scope>
    <source>
        <strain evidence="3">JCM 16929</strain>
    </source>
</reference>
<sequence length="289" mass="31139">MTLSGGPLLDGPRRRLARSVRLRIAGPDFAAERVRIWDAPGARWFGPEDPIWLVHDDAAMFVGGIRALLLQSLHPVAMAAVADHSGYRSDPWGRLQRISHFLAVTTYGPVPDAERSIDVVRAVHRTVRGTAADGTAYCADDPDLLSWIHVAEADSFLTAYQAFGPRPLSDTEADRYVAQTAQVAARLGVPEPPRSRADIAERLAAFRPALASTPAARDAAALLLADPPLTGSARPGYRVLAAGAVSLLPPWVRAELGLPTLPITDRLVTRPLARQLLGTLRWALQAPIS</sequence>
<comment type="caution">
    <text evidence="2">The sequence shown here is derived from an EMBL/GenBank/DDBJ whole genome shotgun (WGS) entry which is preliminary data.</text>
</comment>
<evidence type="ECO:0000259" key="1">
    <source>
        <dbReference type="Pfam" id="PF09995"/>
    </source>
</evidence>
<feature type="domain" description="ER-bound oxygenase mpaB/mpaB'/Rubber oxygenase catalytic" evidence="1">
    <location>
        <begin position="52"/>
        <end position="281"/>
    </location>
</feature>
<dbReference type="PANTHER" id="PTHR36151">
    <property type="entry name" value="BLR2777 PROTEIN"/>
    <property type="match status" value="1"/>
</dbReference>
<dbReference type="Proteomes" id="UP001501490">
    <property type="component" value="Unassembled WGS sequence"/>
</dbReference>
<accession>A0ABP7AZD1</accession>
<dbReference type="PANTHER" id="PTHR36151:SF3">
    <property type="entry name" value="ER-BOUND OXYGENASE MPAB_MPAB'_RUBBER OXYGENASE CATALYTIC DOMAIN-CONTAINING PROTEIN"/>
    <property type="match status" value="1"/>
</dbReference>
<dbReference type="InterPro" id="IPR018713">
    <property type="entry name" value="MPAB/Lcp_cat_dom"/>
</dbReference>
<gene>
    <name evidence="2" type="ORF">GCM10022236_52540</name>
</gene>